<organism evidence="2 3">
    <name type="scientific">Streptomyces himalayensis subsp. aureolus</name>
    <dbReference type="NCBI Taxonomy" id="2758039"/>
    <lineage>
        <taxon>Bacteria</taxon>
        <taxon>Bacillati</taxon>
        <taxon>Actinomycetota</taxon>
        <taxon>Actinomycetes</taxon>
        <taxon>Kitasatosporales</taxon>
        <taxon>Streptomycetaceae</taxon>
        <taxon>Streptomyces</taxon>
        <taxon>Streptomyces himalayensis</taxon>
    </lineage>
</organism>
<reference evidence="2 3" key="1">
    <citation type="submission" date="2020-07" db="EMBL/GenBank/DDBJ databases">
        <title>Streptomyces isolated from Indian soil.</title>
        <authorList>
            <person name="Mandal S."/>
            <person name="Maiti P.K."/>
        </authorList>
    </citation>
    <scope>NUCLEOTIDE SEQUENCE [LARGE SCALE GENOMIC DNA]</scope>
    <source>
        <strain evidence="2 3">PSKA54</strain>
    </source>
</reference>
<accession>A0A7W2CY87</accession>
<dbReference type="AlphaFoldDB" id="A0A7W2CY87"/>
<evidence type="ECO:0000256" key="1">
    <source>
        <dbReference type="SAM" id="MobiDB-lite"/>
    </source>
</evidence>
<dbReference type="EMBL" id="JACEQY010000005">
    <property type="protein sequence ID" value="MBA4861161.1"/>
    <property type="molecule type" value="Genomic_DNA"/>
</dbReference>
<name>A0A7W2CY87_9ACTN</name>
<sequence length="48" mass="5449">MPVHDRRAGARAERSARRAVPTGTPVTVRLTRARVLLRLQLARGYWLP</sequence>
<dbReference type="Proteomes" id="UP000586976">
    <property type="component" value="Unassembled WGS sequence"/>
</dbReference>
<evidence type="ECO:0000313" key="2">
    <source>
        <dbReference type="EMBL" id="MBA4861161.1"/>
    </source>
</evidence>
<proteinExistence type="predicted"/>
<comment type="caution">
    <text evidence="2">The sequence shown here is derived from an EMBL/GenBank/DDBJ whole genome shotgun (WGS) entry which is preliminary data.</text>
</comment>
<dbReference type="RefSeq" id="WP_181863220.1">
    <property type="nucleotide sequence ID" value="NZ_JACEQY010000005.1"/>
</dbReference>
<evidence type="ECO:0000313" key="3">
    <source>
        <dbReference type="Proteomes" id="UP000586976"/>
    </source>
</evidence>
<keyword evidence="3" id="KW-1185">Reference proteome</keyword>
<gene>
    <name evidence="2" type="ORF">H1V43_07145</name>
</gene>
<protein>
    <submittedName>
        <fullName evidence="2">Uncharacterized protein</fullName>
    </submittedName>
</protein>
<feature type="region of interest" description="Disordered" evidence="1">
    <location>
        <begin position="1"/>
        <end position="23"/>
    </location>
</feature>
<feature type="compositionally biased region" description="Basic and acidic residues" evidence="1">
    <location>
        <begin position="1"/>
        <end position="16"/>
    </location>
</feature>